<dbReference type="GO" id="GO:0004222">
    <property type="term" value="F:metalloendopeptidase activity"/>
    <property type="evidence" value="ECO:0007669"/>
    <property type="project" value="InterPro"/>
</dbReference>
<keyword evidence="9" id="KW-1133">Transmembrane helix</keyword>
<dbReference type="Gene3D" id="1.10.1380.10">
    <property type="entry name" value="Neutral endopeptidase , domain2"/>
    <property type="match status" value="1"/>
</dbReference>
<dbReference type="PANTHER" id="PTHR11733:SF240">
    <property type="entry name" value="GH14155P-RELATED"/>
    <property type="match status" value="1"/>
</dbReference>
<dbReference type="InterPro" id="IPR008753">
    <property type="entry name" value="Peptidase_M13_N"/>
</dbReference>
<evidence type="ECO:0000256" key="1">
    <source>
        <dbReference type="ARBA" id="ARBA00001947"/>
    </source>
</evidence>
<evidence type="ECO:0000256" key="7">
    <source>
        <dbReference type="ARBA" id="ARBA00022833"/>
    </source>
</evidence>
<evidence type="ECO:0000313" key="14">
    <source>
        <dbReference type="RefSeq" id="XP_006566418.1"/>
    </source>
</evidence>
<keyword evidence="13" id="KW-1185">Reference proteome</keyword>
<keyword evidence="4" id="KW-0645">Protease</keyword>
<dbReference type="Proteomes" id="UP000005203">
    <property type="component" value="Linkage group LG11"/>
</dbReference>
<dbReference type="Gene3D" id="3.40.390.10">
    <property type="entry name" value="Collagenase (Catalytic Domain)"/>
    <property type="match status" value="1"/>
</dbReference>
<dbReference type="GO" id="GO:0016485">
    <property type="term" value="P:protein processing"/>
    <property type="evidence" value="ECO:0007669"/>
    <property type="project" value="TreeGrafter"/>
</dbReference>
<protein>
    <submittedName>
        <fullName evidence="14">Neprilysin-1</fullName>
    </submittedName>
</protein>
<keyword evidence="6" id="KW-0378">Hydrolase</keyword>
<dbReference type="KEGG" id="ame:100577845"/>
<proteinExistence type="inferred from homology"/>
<evidence type="ECO:0000256" key="9">
    <source>
        <dbReference type="SAM" id="Phobius"/>
    </source>
</evidence>
<keyword evidence="7" id="KW-0862">Zinc</keyword>
<organism evidence="12">
    <name type="scientific">Apis mellifera</name>
    <name type="common">Honeybee</name>
    <dbReference type="NCBI Taxonomy" id="7460"/>
    <lineage>
        <taxon>Eukaryota</taxon>
        <taxon>Metazoa</taxon>
        <taxon>Ecdysozoa</taxon>
        <taxon>Arthropoda</taxon>
        <taxon>Hexapoda</taxon>
        <taxon>Insecta</taxon>
        <taxon>Pterygota</taxon>
        <taxon>Neoptera</taxon>
        <taxon>Endopterygota</taxon>
        <taxon>Hymenoptera</taxon>
        <taxon>Apocrita</taxon>
        <taxon>Aculeata</taxon>
        <taxon>Apoidea</taxon>
        <taxon>Anthophila</taxon>
        <taxon>Apidae</taxon>
        <taxon>Apis</taxon>
    </lineage>
</organism>
<dbReference type="OMA" id="DQSYRSC"/>
<keyword evidence="8" id="KW-0482">Metalloprotease</keyword>
<keyword evidence="9" id="KW-0472">Membrane</keyword>
<sequence length="989" mass="115544">MAQRASYQITNAEEGKAAQQDQSYRSCVLALLIFLFLCIILILVSFPWKTYHFDHLEQEDEYTETAQHHREHQTKRITSSIESVTISAMEEVITKERETNVEIFNVENVTNQNNNNDDDDDTKFNELINFETSTKNLSIITTLITEENQKTTSANTNTPMEEISSSENEKNIDLSIITTDTSLYNSSTFIFNFTENNTPTLITEKYQKTTDMIETTSTDTNAPMEEVSSNEDERNITNISEYIASSSTISTTVKNNFIDDDYTTIDTIDSTTDSLFNNETCTSGECKNLASKILFYMNHTIDPCEDFYEYACGGFEINPQTVELDLEDISYQRILRQMKKENNVENVSLFTKYYDSCMQYEKINQTERIKLAKKLLDKVGKFYTTKDLAQKHTNFTFLLATLLLHNSALLFDIVPDLDEYSPKQFTFKIGPTIYSNPFETEETDLCYADQLEREKETVDLGKLYREYKTCKKNTKKFLNSISEALKTFGIFNELKHSYNISQFISSTYINIDLYIIKRYFANFPSQDKIREAYLVKNYTRIAIEDLQNNFKIVNWTQLIYFLTKQHVQEKVKVQVYFYNELAEGLKILEEFEKTDPMALYNALLALYARNLYHELVLSKHLDVKKYCLRVAANVLIPEASNLYISSFSKNELIYIKETVHSIFEKLKETLKLNIKNKKWVTQKDRVALITKINNLKIVLPDISYFNNNKSIYIRYQANKVNLSNNYLENSIILMQRYRKLIYAQVFTNPGDLEQIWTHYAKPYQSKGITIYELNLIVIPFGIIDWSMNYNEFSFDYIKMATIGNIIAQQIAHHFDANGIYYWNGTRDTKNSLLNDDKSKYNFNEYINYHRNDQNYMSMTLSFTGQNVSYEISQLTLNERLSETTGLRLAYDTLARLRSKKDYLPWLELDFNQLFYLTYAQMYCTKSPLTSSYISLYENEQLPNRIRIFVSALNNMLLGKAWNCPQGSRIMPNIPYIECKVFPYLCDTAE</sequence>
<dbReference type="AlphaFoldDB" id="A0A7M7GU97"/>
<name>A0A7M7GU97_APIME</name>
<gene>
    <name evidence="12" type="primary">100577845</name>
    <name evidence="14" type="synonym">LOC100577845</name>
</gene>
<comment type="cofactor">
    <cofactor evidence="1">
        <name>Zn(2+)</name>
        <dbReference type="ChEBI" id="CHEBI:29105"/>
    </cofactor>
</comment>
<evidence type="ECO:0000256" key="3">
    <source>
        <dbReference type="ARBA" id="ARBA00007357"/>
    </source>
</evidence>
<evidence type="ECO:0000256" key="4">
    <source>
        <dbReference type="ARBA" id="ARBA00022670"/>
    </source>
</evidence>
<evidence type="ECO:0000313" key="13">
    <source>
        <dbReference type="Proteomes" id="UP000005203"/>
    </source>
</evidence>
<dbReference type="EnsemblMetazoa" id="XM_006566355">
    <property type="protein sequence ID" value="XP_006566418"/>
    <property type="gene ID" value="LOC100577845"/>
</dbReference>
<accession>A0A8B6Z2K9</accession>
<dbReference type="InterPro" id="IPR018497">
    <property type="entry name" value="Peptidase_M13_C"/>
</dbReference>
<evidence type="ECO:0000256" key="6">
    <source>
        <dbReference type="ARBA" id="ARBA00022801"/>
    </source>
</evidence>
<reference evidence="14" key="2">
    <citation type="submission" date="2025-04" db="UniProtKB">
        <authorList>
            <consortium name="RefSeq"/>
        </authorList>
    </citation>
    <scope>IDENTIFICATION</scope>
    <source>
        <strain evidence="14">DH4</strain>
        <tissue evidence="14">Whole body</tissue>
    </source>
</reference>
<evidence type="ECO:0000256" key="2">
    <source>
        <dbReference type="ARBA" id="ARBA00004401"/>
    </source>
</evidence>
<evidence type="ECO:0000259" key="10">
    <source>
        <dbReference type="Pfam" id="PF01431"/>
    </source>
</evidence>
<dbReference type="RefSeq" id="XP_006566418.1">
    <property type="nucleotide sequence ID" value="XM_006566355.3"/>
</dbReference>
<dbReference type="PANTHER" id="PTHR11733">
    <property type="entry name" value="ZINC METALLOPROTEASE FAMILY M13 NEPRILYSIN-RELATED"/>
    <property type="match status" value="1"/>
</dbReference>
<evidence type="ECO:0000256" key="8">
    <source>
        <dbReference type="ARBA" id="ARBA00023049"/>
    </source>
</evidence>
<keyword evidence="5" id="KW-0479">Metal-binding</keyword>
<dbReference type="InterPro" id="IPR000718">
    <property type="entry name" value="Peptidase_M13"/>
</dbReference>
<evidence type="ECO:0000256" key="5">
    <source>
        <dbReference type="ARBA" id="ARBA00022723"/>
    </source>
</evidence>
<dbReference type="InterPro" id="IPR024079">
    <property type="entry name" value="MetalloPept_cat_dom_sf"/>
</dbReference>
<dbReference type="Pfam" id="PF05649">
    <property type="entry name" value="Peptidase_M13_N"/>
    <property type="match status" value="1"/>
</dbReference>
<comment type="subcellular location">
    <subcellularLocation>
        <location evidence="2">Cell membrane</location>
        <topology evidence="2">Single-pass type II membrane protein</topology>
    </subcellularLocation>
</comment>
<comment type="similarity">
    <text evidence="3">Belongs to the peptidase M13 family.</text>
</comment>
<dbReference type="Pfam" id="PF01431">
    <property type="entry name" value="Peptidase_M13"/>
    <property type="match status" value="1"/>
</dbReference>
<dbReference type="InterPro" id="IPR042089">
    <property type="entry name" value="Peptidase_M13_dom_2"/>
</dbReference>
<feature type="domain" description="Peptidase M13 N-terminal" evidence="11">
    <location>
        <begin position="303"/>
        <end position="696"/>
    </location>
</feature>
<evidence type="ECO:0000259" key="11">
    <source>
        <dbReference type="Pfam" id="PF05649"/>
    </source>
</evidence>
<feature type="domain" description="Peptidase M13 C-terminal" evidence="10">
    <location>
        <begin position="772"/>
        <end position="972"/>
    </location>
</feature>
<dbReference type="GeneID" id="100577845"/>
<dbReference type="PROSITE" id="PS51885">
    <property type="entry name" value="NEPRILYSIN"/>
    <property type="match status" value="1"/>
</dbReference>
<evidence type="ECO:0000313" key="12">
    <source>
        <dbReference type="EnsemblMetazoa" id="XP_006566418"/>
    </source>
</evidence>
<feature type="transmembrane region" description="Helical" evidence="9">
    <location>
        <begin position="28"/>
        <end position="48"/>
    </location>
</feature>
<reference evidence="12" key="1">
    <citation type="submission" date="2021-01" db="UniProtKB">
        <authorList>
            <consortium name="EnsemblMetazoa"/>
        </authorList>
    </citation>
    <scope>IDENTIFICATION</scope>
    <source>
        <strain evidence="12">DH4</strain>
    </source>
</reference>
<dbReference type="GO" id="GO:0005886">
    <property type="term" value="C:plasma membrane"/>
    <property type="evidence" value="ECO:0007669"/>
    <property type="project" value="UniProtKB-SubCell"/>
</dbReference>
<accession>A0A7M7GU97</accession>
<dbReference type="OrthoDB" id="5808441at2759"/>
<dbReference type="SUPFAM" id="SSF55486">
    <property type="entry name" value="Metalloproteases ('zincins'), catalytic domain"/>
    <property type="match status" value="1"/>
</dbReference>
<keyword evidence="9" id="KW-0812">Transmembrane</keyword>
<dbReference type="GO" id="GO:0046872">
    <property type="term" value="F:metal ion binding"/>
    <property type="evidence" value="ECO:0007669"/>
    <property type="project" value="UniProtKB-KW"/>
</dbReference>